<dbReference type="KEGG" id="xcb:XC_2776"/>
<evidence type="ECO:0000313" key="2">
    <source>
        <dbReference type="Proteomes" id="UP000000420"/>
    </source>
</evidence>
<name>A0A0H2XAR6_XANC8</name>
<proteinExistence type="predicted"/>
<dbReference type="EMBL" id="CP000050">
    <property type="protein sequence ID" value="AAY49825.1"/>
    <property type="molecule type" value="Genomic_DNA"/>
</dbReference>
<dbReference type="Proteomes" id="UP000000420">
    <property type="component" value="Chromosome"/>
</dbReference>
<evidence type="ECO:0000313" key="1">
    <source>
        <dbReference type="EMBL" id="AAY49825.1"/>
    </source>
</evidence>
<dbReference type="AlphaFoldDB" id="A0A0H2XAR6"/>
<accession>A0A0H2XAR6</accession>
<gene>
    <name evidence="1" type="ordered locus">XC_2776</name>
</gene>
<protein>
    <submittedName>
        <fullName evidence="1">Uncharacterized protein</fullName>
    </submittedName>
</protein>
<reference evidence="1 2" key="1">
    <citation type="journal article" date="2005" name="Genome Res.">
        <title>Comparative and functional genomic analyses of the pathogenicity of phytopathogen Xanthomonas campestris pv. campestris.</title>
        <authorList>
            <person name="Qian W."/>
            <person name="Jia Y."/>
            <person name="Ren S.X."/>
            <person name="He Y.Q."/>
            <person name="Feng J.X."/>
            <person name="Lu L.F."/>
            <person name="Sun Q."/>
            <person name="Ying G."/>
            <person name="Tang D.J."/>
            <person name="Tang H."/>
            <person name="Wu W."/>
            <person name="Hao P."/>
            <person name="Wang L."/>
            <person name="Jiang B.L."/>
            <person name="Zeng S."/>
            <person name="Gu W.Y."/>
            <person name="Lu G."/>
            <person name="Rong L."/>
            <person name="Tian Y."/>
            <person name="Yao Z."/>
            <person name="Fu G."/>
            <person name="Chen B."/>
            <person name="Fang R."/>
            <person name="Qiang B."/>
            <person name="Chen Z."/>
            <person name="Zhao G.P."/>
            <person name="Tang J.L."/>
            <person name="He C."/>
        </authorList>
    </citation>
    <scope>NUCLEOTIDE SEQUENCE [LARGE SCALE GENOMIC DNA]</scope>
    <source>
        <strain evidence="1 2">8004</strain>
    </source>
</reference>
<sequence length="267" mass="27480">MASFFDANGRLRRVPPSREAVTYADVKPLEIARATSRCAAAGAHLLLREDAIAARAHNGIPVFQREVSGFSLVEPARLVPSADGAAIPATVGMPIKTASVDWSDQDTAQIHAIRFEISRAQLRKYRDEGNLTAIITASILAGVGQMADAVLLRALAAANLANFTIGAAAAAGLSHTALRGLVGTAGAGATIADDGGLRAARVLAELTDATESTFVGAWANAAVLLDRSVSVVAERAGSVMDGGMVLTVLGSAVALVPDQSKFWKVAA</sequence>
<organism evidence="1 2">
    <name type="scientific">Xanthomonas campestris pv. campestris (strain 8004)</name>
    <dbReference type="NCBI Taxonomy" id="314565"/>
    <lineage>
        <taxon>Bacteria</taxon>
        <taxon>Pseudomonadati</taxon>
        <taxon>Pseudomonadota</taxon>
        <taxon>Gammaproteobacteria</taxon>
        <taxon>Lysobacterales</taxon>
        <taxon>Lysobacteraceae</taxon>
        <taxon>Xanthomonas</taxon>
    </lineage>
</organism>
<dbReference type="HOGENOM" id="CLU_075578_0_0_6"/>